<evidence type="ECO:0000256" key="2">
    <source>
        <dbReference type="SAM" id="Phobius"/>
    </source>
</evidence>
<feature type="transmembrane region" description="Helical" evidence="2">
    <location>
        <begin position="6"/>
        <end position="27"/>
    </location>
</feature>
<keyword evidence="1" id="KW-0175">Coiled coil</keyword>
<keyword evidence="4" id="KW-1185">Reference proteome</keyword>
<dbReference type="Proteomes" id="UP000229433">
    <property type="component" value="Unassembled WGS sequence"/>
</dbReference>
<sequence length="200" mass="22379">MEINWMIAGPVLAGILGIVIGYLMGYATKKSPDSKKELEAWENKYEAKNRELNTSLEKRKELENTISNLQTRLSNVESELASSKSKLNAVQNIASGTTETPNNFRSEEAKAAYGQDVIQDDLTIVEGINIEIASLLKQNGINTWKELSTTSAERCREILTGSGRATDAHQPATWPDQARLAYEGKWEELREWQNKHKVVA</sequence>
<evidence type="ECO:0000256" key="1">
    <source>
        <dbReference type="SAM" id="Coils"/>
    </source>
</evidence>
<dbReference type="EMBL" id="NQXA01000003">
    <property type="protein sequence ID" value="PHQ29646.1"/>
    <property type="molecule type" value="Genomic_DNA"/>
</dbReference>
<proteinExistence type="predicted"/>
<name>A0A2G1VSA1_9FLAO</name>
<gene>
    <name evidence="3" type="ORF">CJ305_06625</name>
</gene>
<keyword evidence="2" id="KW-1133">Transmembrane helix</keyword>
<protein>
    <recommendedName>
        <fullName evidence="5">LSU ribosomal protein L21p</fullName>
    </recommendedName>
</protein>
<dbReference type="Gene3D" id="1.20.120.330">
    <property type="entry name" value="Nucleotidyltransferases domain 2"/>
    <property type="match status" value="1"/>
</dbReference>
<comment type="caution">
    <text evidence="3">The sequence shown here is derived from an EMBL/GenBank/DDBJ whole genome shotgun (WGS) entry which is preliminary data.</text>
</comment>
<reference evidence="3 4" key="1">
    <citation type="submission" date="2017-08" db="EMBL/GenBank/DDBJ databases">
        <title>The whole genome shortgun sequences of strain Leeuwenhoekiella nanhaiensis G18 from the South China Sea.</title>
        <authorList>
            <person name="Liu Q."/>
        </authorList>
    </citation>
    <scope>NUCLEOTIDE SEQUENCE [LARGE SCALE GENOMIC DNA]</scope>
    <source>
        <strain evidence="3 4">G18</strain>
    </source>
</reference>
<evidence type="ECO:0008006" key="5">
    <source>
        <dbReference type="Google" id="ProtNLM"/>
    </source>
</evidence>
<dbReference type="AlphaFoldDB" id="A0A2G1VSA1"/>
<evidence type="ECO:0000313" key="4">
    <source>
        <dbReference type="Proteomes" id="UP000229433"/>
    </source>
</evidence>
<dbReference type="SUPFAM" id="SSF57997">
    <property type="entry name" value="Tropomyosin"/>
    <property type="match status" value="1"/>
</dbReference>
<dbReference type="OrthoDB" id="1493222at2"/>
<dbReference type="RefSeq" id="WP_099645487.1">
    <property type="nucleotide sequence ID" value="NZ_KZ319289.1"/>
</dbReference>
<evidence type="ECO:0000313" key="3">
    <source>
        <dbReference type="EMBL" id="PHQ29646.1"/>
    </source>
</evidence>
<organism evidence="3 4">
    <name type="scientific">Leeuwenhoekiella nanhaiensis</name>
    <dbReference type="NCBI Taxonomy" id="1655491"/>
    <lineage>
        <taxon>Bacteria</taxon>
        <taxon>Pseudomonadati</taxon>
        <taxon>Bacteroidota</taxon>
        <taxon>Flavobacteriia</taxon>
        <taxon>Flavobacteriales</taxon>
        <taxon>Flavobacteriaceae</taxon>
        <taxon>Leeuwenhoekiella</taxon>
    </lineage>
</organism>
<feature type="coiled-coil region" evidence="1">
    <location>
        <begin position="38"/>
        <end position="93"/>
    </location>
</feature>
<keyword evidence="2" id="KW-0812">Transmembrane</keyword>
<keyword evidence="2" id="KW-0472">Membrane</keyword>
<accession>A0A2G1VSA1</accession>